<gene>
    <name evidence="2" type="ORF">DU484_18110</name>
    <name evidence="1" type="ORF">DU500_01150</name>
</gene>
<dbReference type="KEGG" id="haq:DU484_18110"/>
<dbReference type="AlphaFoldDB" id="A0A345DYX0"/>
<proteinExistence type="predicted"/>
<name>A0A345DYX0_9EURY</name>
<dbReference type="EMBL" id="CP031148">
    <property type="protein sequence ID" value="AXG11614.1"/>
    <property type="molecule type" value="Genomic_DNA"/>
</dbReference>
<organism evidence="1 4">
    <name type="scientific">Haloplanus rubicundus</name>
    <dbReference type="NCBI Taxonomy" id="1547898"/>
    <lineage>
        <taxon>Archaea</taxon>
        <taxon>Methanobacteriati</taxon>
        <taxon>Methanobacteriota</taxon>
        <taxon>Stenosarchaea group</taxon>
        <taxon>Halobacteria</taxon>
        <taxon>Halobacteriales</taxon>
        <taxon>Haloferacaceae</taxon>
        <taxon>Haloplanus</taxon>
    </lineage>
</organism>
<evidence type="ECO:0008006" key="5">
    <source>
        <dbReference type="Google" id="ProtNLM"/>
    </source>
</evidence>
<evidence type="ECO:0000313" key="1">
    <source>
        <dbReference type="EMBL" id="AXG05142.1"/>
    </source>
</evidence>
<dbReference type="Proteomes" id="UP000252985">
    <property type="component" value="Chromosome"/>
</dbReference>
<dbReference type="RefSeq" id="WP_114584296.1">
    <property type="nucleotide sequence ID" value="NZ_CP031148.1"/>
</dbReference>
<evidence type="ECO:0000313" key="3">
    <source>
        <dbReference type="Proteomes" id="UP000252985"/>
    </source>
</evidence>
<dbReference type="Pfam" id="PF24443">
    <property type="entry name" value="DUF7562"/>
    <property type="match status" value="1"/>
</dbReference>
<dbReference type="KEGG" id="haj:DU500_01150"/>
<accession>A0A345EHE2</accession>
<protein>
    <recommendedName>
        <fullName evidence="5">Small CPxCG-related zinc finger protein</fullName>
    </recommendedName>
</protein>
<keyword evidence="4" id="KW-1185">Reference proteome</keyword>
<sequence>MWRSGSDGGRDRKTVVCIACGASLLRSDAREYDKEGDRWSRHGKEFEHLCKECYRNLCHQPRDELEALLVEIGDGESLSRTDFLERYYGAVEERYGSAEEPES</sequence>
<dbReference type="InterPro" id="IPR055984">
    <property type="entry name" value="DUF7562"/>
</dbReference>
<accession>A0A345DYX0</accession>
<reference evidence="2 3" key="1">
    <citation type="submission" date="2018-07" db="EMBL/GenBank/DDBJ databases">
        <title>Genome sequences of Haloplanus sp. CBA1112.</title>
        <authorList>
            <person name="Kim Y.B."/>
            <person name="Roh S.W."/>
        </authorList>
    </citation>
    <scope>NUCLEOTIDE SEQUENCE [LARGE SCALE GENOMIC DNA]</scope>
    <source>
        <strain evidence="2 3">CBA1112</strain>
    </source>
</reference>
<dbReference type="Proteomes" id="UP000253273">
    <property type="component" value="Chromosome"/>
</dbReference>
<dbReference type="GeneID" id="37288934"/>
<reference evidence="1 4" key="2">
    <citation type="submission" date="2018-07" db="EMBL/GenBank/DDBJ databases">
        <title>Genome sequences of Haloplanus sp. CBA1113.</title>
        <authorList>
            <person name="Kim Y.B."/>
            <person name="Roh S.W."/>
        </authorList>
    </citation>
    <scope>NUCLEOTIDE SEQUENCE [LARGE SCALE GENOMIC DNA]</scope>
    <source>
        <strain evidence="1 4">CBA1113</strain>
    </source>
</reference>
<evidence type="ECO:0000313" key="4">
    <source>
        <dbReference type="Proteomes" id="UP000253273"/>
    </source>
</evidence>
<dbReference type="OrthoDB" id="165365at2157"/>
<evidence type="ECO:0000313" key="2">
    <source>
        <dbReference type="EMBL" id="AXG11614.1"/>
    </source>
</evidence>
<dbReference type="EMBL" id="CP031150">
    <property type="protein sequence ID" value="AXG05142.1"/>
    <property type="molecule type" value="Genomic_DNA"/>
</dbReference>